<dbReference type="Proteomes" id="UP000230859">
    <property type="component" value="Unassembled WGS sequence"/>
</dbReference>
<keyword evidence="5" id="KW-0255">Endonuclease</keyword>
<dbReference type="GO" id="GO:0004519">
    <property type="term" value="F:endonuclease activity"/>
    <property type="evidence" value="ECO:0007669"/>
    <property type="project" value="UniProtKB-KW"/>
</dbReference>
<organism evidence="5 6">
    <name type="scientific">Candidatus Abzuiibacterium crystallinum</name>
    <dbReference type="NCBI Taxonomy" id="1974748"/>
    <lineage>
        <taxon>Bacteria</taxon>
        <taxon>Pseudomonadati</taxon>
        <taxon>Candidatus Omnitrophota</taxon>
        <taxon>Candidatus Abzuiibacterium</taxon>
    </lineage>
</organism>
<dbReference type="EMBL" id="PCVY01000016">
    <property type="protein sequence ID" value="PIQ87179.1"/>
    <property type="molecule type" value="Genomic_DNA"/>
</dbReference>
<dbReference type="SUPFAM" id="SSF116734">
    <property type="entry name" value="DNA methylase specificity domain"/>
    <property type="match status" value="1"/>
</dbReference>
<comment type="caution">
    <text evidence="5">The sequence shown here is derived from an EMBL/GenBank/DDBJ whole genome shotgun (WGS) entry which is preliminary data.</text>
</comment>
<evidence type="ECO:0000256" key="2">
    <source>
        <dbReference type="ARBA" id="ARBA00022747"/>
    </source>
</evidence>
<name>A0A2H0LRX3_9BACT</name>
<dbReference type="PANTHER" id="PTHR30408">
    <property type="entry name" value="TYPE-1 RESTRICTION ENZYME ECOKI SPECIFICITY PROTEIN"/>
    <property type="match status" value="1"/>
</dbReference>
<dbReference type="InterPro" id="IPR044946">
    <property type="entry name" value="Restrct_endonuc_typeI_TRD_sf"/>
</dbReference>
<comment type="similarity">
    <text evidence="1">Belongs to the type-I restriction system S methylase family.</text>
</comment>
<evidence type="ECO:0000256" key="3">
    <source>
        <dbReference type="ARBA" id="ARBA00023125"/>
    </source>
</evidence>
<keyword evidence="5" id="KW-0540">Nuclease</keyword>
<proteinExistence type="inferred from homology"/>
<reference evidence="5 6" key="1">
    <citation type="submission" date="2017-09" db="EMBL/GenBank/DDBJ databases">
        <title>Depth-based differentiation of microbial function through sediment-hosted aquifers and enrichment of novel symbionts in the deep terrestrial subsurface.</title>
        <authorList>
            <person name="Probst A.J."/>
            <person name="Ladd B."/>
            <person name="Jarett J.K."/>
            <person name="Geller-Mcgrath D.E."/>
            <person name="Sieber C.M."/>
            <person name="Emerson J.B."/>
            <person name="Anantharaman K."/>
            <person name="Thomas B.C."/>
            <person name="Malmstrom R."/>
            <person name="Stieglmeier M."/>
            <person name="Klingl A."/>
            <person name="Woyke T."/>
            <person name="Ryan C.M."/>
            <person name="Banfield J.F."/>
        </authorList>
    </citation>
    <scope>NUCLEOTIDE SEQUENCE [LARGE SCALE GENOMIC DNA]</scope>
    <source>
        <strain evidence="5">CG11_big_fil_rev_8_21_14_0_20_45_26</strain>
    </source>
</reference>
<dbReference type="InterPro" id="IPR052021">
    <property type="entry name" value="Type-I_RS_S_subunit"/>
</dbReference>
<evidence type="ECO:0000256" key="1">
    <source>
        <dbReference type="ARBA" id="ARBA00010923"/>
    </source>
</evidence>
<dbReference type="GO" id="GO:0009307">
    <property type="term" value="P:DNA restriction-modification system"/>
    <property type="evidence" value="ECO:0007669"/>
    <property type="project" value="UniProtKB-KW"/>
</dbReference>
<feature type="non-terminal residue" evidence="5">
    <location>
        <position position="1"/>
    </location>
</feature>
<accession>A0A2H0LRX3</accession>
<protein>
    <submittedName>
        <fullName evidence="5">Restriction endonuclease subunit S</fullName>
    </submittedName>
</protein>
<dbReference type="GO" id="GO:0003677">
    <property type="term" value="F:DNA binding"/>
    <property type="evidence" value="ECO:0007669"/>
    <property type="project" value="UniProtKB-KW"/>
</dbReference>
<evidence type="ECO:0000313" key="6">
    <source>
        <dbReference type="Proteomes" id="UP000230859"/>
    </source>
</evidence>
<keyword evidence="5" id="KW-0378">Hydrolase</keyword>
<dbReference type="InterPro" id="IPR000055">
    <property type="entry name" value="Restrct_endonuc_typeI_TRD"/>
</dbReference>
<feature type="domain" description="Type I restriction modification DNA specificity" evidence="4">
    <location>
        <begin position="2"/>
        <end position="92"/>
    </location>
</feature>
<dbReference type="Pfam" id="PF01420">
    <property type="entry name" value="Methylase_S"/>
    <property type="match status" value="1"/>
</dbReference>
<dbReference type="Gene3D" id="3.90.220.20">
    <property type="entry name" value="DNA methylase specificity domains"/>
    <property type="match status" value="1"/>
</dbReference>
<keyword evidence="3" id="KW-0238">DNA-binding</keyword>
<evidence type="ECO:0000313" key="5">
    <source>
        <dbReference type="EMBL" id="PIQ87179.1"/>
    </source>
</evidence>
<gene>
    <name evidence="5" type="ORF">COV74_01260</name>
</gene>
<dbReference type="PANTHER" id="PTHR30408:SF12">
    <property type="entry name" value="TYPE I RESTRICTION ENZYME MJAVIII SPECIFICITY SUBUNIT"/>
    <property type="match status" value="1"/>
</dbReference>
<keyword evidence="2" id="KW-0680">Restriction system</keyword>
<dbReference type="AlphaFoldDB" id="A0A2H0LRX3"/>
<evidence type="ECO:0000259" key="4">
    <source>
        <dbReference type="Pfam" id="PF01420"/>
    </source>
</evidence>
<sequence>GDVLIARTGATAGKAYIHKTLDERSVFAGYLIRFKIDHARALPTYVLSFLQSAAYWTQLNNLKRGAAQPNVNAKQLASLNFLLPPLSLQREFAVRVGEIREMRTQQVASSKHLDDLFRSMLHRAFNGEL</sequence>